<evidence type="ECO:0000313" key="2">
    <source>
        <dbReference type="EMBL" id="AWX94004.1"/>
    </source>
</evidence>
<evidence type="ECO:0008006" key="4">
    <source>
        <dbReference type="Google" id="ProtNLM"/>
    </source>
</evidence>
<keyword evidence="3" id="KW-1185">Reference proteome</keyword>
<accession>A0ABN5M7T7</accession>
<protein>
    <recommendedName>
        <fullName evidence="4">Hedgehog/Intein (Hint) domain-containing protein</fullName>
    </recommendedName>
</protein>
<proteinExistence type="predicted"/>
<dbReference type="EMBL" id="CP030239">
    <property type="protein sequence ID" value="AWX94004.1"/>
    <property type="molecule type" value="Genomic_DNA"/>
</dbReference>
<name>A0ABN5M7T7_9RHOB</name>
<reference evidence="2 3" key="1">
    <citation type="submission" date="2018-06" db="EMBL/GenBank/DDBJ databases">
        <title>Complete genome sequence of Paracoccus mutanolyticus strain RSP-02 isolated from cellulosic waste.</title>
        <authorList>
            <person name="Amrutha R.N."/>
            <person name="Shrivastav A."/>
            <person name="Buddana S.K."/>
            <person name="Deshpande U."/>
            <person name="Prakasham R.S."/>
        </authorList>
    </citation>
    <scope>NUCLEOTIDE SEQUENCE [LARGE SCALE GENOMIC DNA]</scope>
    <source>
        <strain evidence="2 3">RSP-02</strain>
    </source>
</reference>
<dbReference type="RefSeq" id="WP_189654750.1">
    <property type="nucleotide sequence ID" value="NZ_CP030239.1"/>
</dbReference>
<sequence>MTRISVAAAAPLRATQIDLTLVDSTGLRPGQYFSVGERLHRVQQAWRVGAVNRIMFEPPLRAAVSAGARIEIERPVCKMRMVTETEGIFDHSLDVFRRAVQFGWRALMGAREDLLAIPDEVLRSGQIAQAVLVHMDFQGAPKRWWTGFGDLEVAGQTWQGLGDLISISPISSTYQVSAEQVTFDHSAAPGHKACLQSGLLGIGLLTLGPLPVARPLWLGHTLNAICKLFIPSPPITPMADSIKPPRPSAGLPLRRGASG</sequence>
<evidence type="ECO:0000313" key="3">
    <source>
        <dbReference type="Proteomes" id="UP000249922"/>
    </source>
</evidence>
<organism evidence="2 3">
    <name type="scientific">Paracoccus mutanolyticus</name>
    <dbReference type="NCBI Taxonomy" id="1499308"/>
    <lineage>
        <taxon>Bacteria</taxon>
        <taxon>Pseudomonadati</taxon>
        <taxon>Pseudomonadota</taxon>
        <taxon>Alphaproteobacteria</taxon>
        <taxon>Rhodobacterales</taxon>
        <taxon>Paracoccaceae</taxon>
        <taxon>Paracoccus</taxon>
    </lineage>
</organism>
<dbReference type="Proteomes" id="UP000249922">
    <property type="component" value="Chromosome"/>
</dbReference>
<feature type="region of interest" description="Disordered" evidence="1">
    <location>
        <begin position="239"/>
        <end position="259"/>
    </location>
</feature>
<evidence type="ECO:0000256" key="1">
    <source>
        <dbReference type="SAM" id="MobiDB-lite"/>
    </source>
</evidence>
<gene>
    <name evidence="2" type="ORF">DPM13_16425</name>
</gene>